<dbReference type="InterPro" id="IPR041375">
    <property type="entry name" value="VapC45_PIN-like"/>
</dbReference>
<evidence type="ECO:0000313" key="2">
    <source>
        <dbReference type="EMBL" id="MBK4723574.1"/>
    </source>
</evidence>
<evidence type="ECO:0000259" key="1">
    <source>
        <dbReference type="Pfam" id="PF18478"/>
    </source>
</evidence>
<gene>
    <name evidence="2" type="ORF">JJL56_32555</name>
</gene>
<feature type="domain" description="VapC45 PIN like" evidence="1">
    <location>
        <begin position="1"/>
        <end position="82"/>
    </location>
</feature>
<comment type="caution">
    <text evidence="2">The sequence shown here is derived from an EMBL/GenBank/DDBJ whole genome shotgun (WGS) entry which is preliminary data.</text>
</comment>
<organism evidence="2 3">
    <name type="scientific">Azospirillum aestuarii</name>
    <dbReference type="NCBI Taxonomy" id="2802052"/>
    <lineage>
        <taxon>Bacteria</taxon>
        <taxon>Pseudomonadati</taxon>
        <taxon>Pseudomonadota</taxon>
        <taxon>Alphaproteobacteria</taxon>
        <taxon>Rhodospirillales</taxon>
        <taxon>Azospirillaceae</taxon>
        <taxon>Azospirillum</taxon>
    </lineage>
</organism>
<dbReference type="Proteomes" id="UP000654452">
    <property type="component" value="Unassembled WGS sequence"/>
</dbReference>
<reference evidence="2 3" key="1">
    <citation type="submission" date="2021-01" db="EMBL/GenBank/DDBJ databases">
        <title>Azospirillum sp. YIM DDC1 draft genome.</title>
        <authorList>
            <person name="Wang Y.-X."/>
        </authorList>
    </citation>
    <scope>NUCLEOTIDE SEQUENCE [LARGE SCALE GENOMIC DNA]</scope>
    <source>
        <strain evidence="2 3">YIM DDC1</strain>
    </source>
</reference>
<name>A0ABS1I9F4_9PROT</name>
<sequence length="161" mass="18189">MIDNGLSDGFARGLNALVFEGGGCKVDHVYEFYIDQLSQDRWKSRLKYYGWCVLSGDQDVDHDYNAIERWANTGVPVFFMTKDVWSLPIKIKAATILLAWSGLIKNSSKSGLYVIRKNAVVEPLVFKPPKPSRPRAASQTRVRLAAEQAVPIAHQRSMRFD</sequence>
<dbReference type="Pfam" id="PF18478">
    <property type="entry name" value="PIN_10"/>
    <property type="match status" value="1"/>
</dbReference>
<evidence type="ECO:0000313" key="3">
    <source>
        <dbReference type="Proteomes" id="UP000654452"/>
    </source>
</evidence>
<protein>
    <recommendedName>
        <fullName evidence="1">VapC45 PIN like domain-containing protein</fullName>
    </recommendedName>
</protein>
<proteinExistence type="predicted"/>
<accession>A0ABS1I9F4</accession>
<dbReference type="RefSeq" id="WP_200487909.1">
    <property type="nucleotide sequence ID" value="NZ_JAEPIV010000072.1"/>
</dbReference>
<keyword evidence="3" id="KW-1185">Reference proteome</keyword>
<dbReference type="EMBL" id="JAEPIV010000072">
    <property type="protein sequence ID" value="MBK4723574.1"/>
    <property type="molecule type" value="Genomic_DNA"/>
</dbReference>